<gene>
    <name evidence="1" type="ORF">A6A20_01375</name>
</gene>
<evidence type="ECO:0000313" key="2">
    <source>
        <dbReference type="Proteomes" id="UP001155500"/>
    </source>
</evidence>
<dbReference type="Proteomes" id="UP001155500">
    <property type="component" value="Unassembled WGS sequence"/>
</dbReference>
<protein>
    <submittedName>
        <fullName evidence="1">Uncharacterized protein</fullName>
    </submittedName>
</protein>
<reference evidence="1" key="1">
    <citation type="submission" date="2016-03" db="EMBL/GenBank/DDBJ databases">
        <title>Co-evolution between Pasteurellaceae and their hosts.</title>
        <authorList>
            <person name="Hansen M.J."/>
            <person name="Bojesen A.M."/>
            <person name="Planet P."/>
        </authorList>
    </citation>
    <scope>NUCLEOTIDE SEQUENCE</scope>
    <source>
        <strain evidence="1">146/S8/89</strain>
    </source>
</reference>
<proteinExistence type="predicted"/>
<sequence length="148" mass="17911">MFTLLSIKSFPEKFLRYEREYVLLTRLEDINEYDYLLTLKEGIPLDFSKFRGASSDISWNGWAYIIPLAQREWLYNFNEVIDNFLDDMFFNLNYDNGLLKLISFMSKKDIFNLYSWFVFLIKYRNNQYCVSVNRDELESFTKTIAIFI</sequence>
<dbReference type="RefSeq" id="WP_279571796.1">
    <property type="nucleotide sequence ID" value="NZ_LWID01000001.1"/>
</dbReference>
<accession>A0A9X4PFQ0</accession>
<dbReference type="AlphaFoldDB" id="A0A9X4PFQ0"/>
<keyword evidence="2" id="KW-1185">Reference proteome</keyword>
<organism evidence="1 2">
    <name type="scientific">Volucribacter amazonae</name>
    <dbReference type="NCBI Taxonomy" id="256731"/>
    <lineage>
        <taxon>Bacteria</taxon>
        <taxon>Pseudomonadati</taxon>
        <taxon>Pseudomonadota</taxon>
        <taxon>Gammaproteobacteria</taxon>
        <taxon>Pasteurellales</taxon>
        <taxon>Pasteurellaceae</taxon>
        <taxon>Volucribacter</taxon>
    </lineage>
</organism>
<evidence type="ECO:0000313" key="1">
    <source>
        <dbReference type="EMBL" id="MDG6894310.1"/>
    </source>
</evidence>
<comment type="caution">
    <text evidence="1">The sequence shown here is derived from an EMBL/GenBank/DDBJ whole genome shotgun (WGS) entry which is preliminary data.</text>
</comment>
<name>A0A9X4PFQ0_9PAST</name>
<dbReference type="EMBL" id="LWID01000001">
    <property type="protein sequence ID" value="MDG6894310.1"/>
    <property type="molecule type" value="Genomic_DNA"/>
</dbReference>